<comment type="caution">
    <text evidence="1">The sequence shown here is derived from an EMBL/GenBank/DDBJ whole genome shotgun (WGS) entry which is preliminary data.</text>
</comment>
<organism evidence="1 2">
    <name type="scientific">Edaphochlamys debaryana</name>
    <dbReference type="NCBI Taxonomy" id="47281"/>
    <lineage>
        <taxon>Eukaryota</taxon>
        <taxon>Viridiplantae</taxon>
        <taxon>Chlorophyta</taxon>
        <taxon>core chlorophytes</taxon>
        <taxon>Chlorophyceae</taxon>
        <taxon>CS clade</taxon>
        <taxon>Chlamydomonadales</taxon>
        <taxon>Chlamydomonadales incertae sedis</taxon>
        <taxon>Edaphochlamys</taxon>
    </lineage>
</organism>
<dbReference type="AlphaFoldDB" id="A0A835Y4F6"/>
<evidence type="ECO:0000313" key="1">
    <source>
        <dbReference type="EMBL" id="KAG2495796.1"/>
    </source>
</evidence>
<accession>A0A835Y4F6</accession>
<reference evidence="1" key="1">
    <citation type="journal article" date="2020" name="bioRxiv">
        <title>Comparative genomics of Chlamydomonas.</title>
        <authorList>
            <person name="Craig R.J."/>
            <person name="Hasan A.R."/>
            <person name="Ness R.W."/>
            <person name="Keightley P.D."/>
        </authorList>
    </citation>
    <scope>NUCLEOTIDE SEQUENCE</scope>
    <source>
        <strain evidence="1">CCAP 11/70</strain>
    </source>
</reference>
<name>A0A835Y4F6_9CHLO</name>
<gene>
    <name evidence="1" type="ORF">HYH03_006039</name>
</gene>
<sequence>MDATRPDWPCFGQQDREACDTLGMCAWCSVPGVSSGPACFPSALQRLEPSLRSAPALALSGGLPSAVGQTATEA</sequence>
<protein>
    <submittedName>
        <fullName evidence="1">Uncharacterized protein</fullName>
    </submittedName>
</protein>
<dbReference type="EMBL" id="JAEHOE010000022">
    <property type="protein sequence ID" value="KAG2495796.1"/>
    <property type="molecule type" value="Genomic_DNA"/>
</dbReference>
<dbReference type="Proteomes" id="UP000612055">
    <property type="component" value="Unassembled WGS sequence"/>
</dbReference>
<proteinExistence type="predicted"/>
<evidence type="ECO:0000313" key="2">
    <source>
        <dbReference type="Proteomes" id="UP000612055"/>
    </source>
</evidence>
<keyword evidence="2" id="KW-1185">Reference proteome</keyword>